<dbReference type="EMBL" id="CAJOBR010000075">
    <property type="protein sequence ID" value="CAF4460495.1"/>
    <property type="molecule type" value="Genomic_DNA"/>
</dbReference>
<evidence type="ECO:0000313" key="1">
    <source>
        <dbReference type="EMBL" id="CAF4460495.1"/>
    </source>
</evidence>
<sequence>MQTHQKVSTDETLPETMTCEQHSKNKQLNYWCCEKLICIDYLLVDHTSISKDNTLKVLETQIISSHIFFMRLFVGRVQTLRMLNMRGNQIESHGTEYIADILKIFAELYLKGNQIEKQGAQHIASAVKTNQPSSREGFDEQTVLEVFVEKNKR</sequence>
<protein>
    <submittedName>
        <fullName evidence="1">Uncharacterized protein</fullName>
    </submittedName>
</protein>
<gene>
    <name evidence="1" type="ORF">QYT958_LOCUS1386</name>
</gene>
<accession>A0A820SX42</accession>
<comment type="caution">
    <text evidence="1">The sequence shown here is derived from an EMBL/GenBank/DDBJ whole genome shotgun (WGS) entry which is preliminary data.</text>
</comment>
<dbReference type="AlphaFoldDB" id="A0A820SX42"/>
<dbReference type="Gene3D" id="3.80.10.10">
    <property type="entry name" value="Ribonuclease Inhibitor"/>
    <property type="match status" value="1"/>
</dbReference>
<reference evidence="1" key="1">
    <citation type="submission" date="2021-02" db="EMBL/GenBank/DDBJ databases">
        <authorList>
            <person name="Nowell W R."/>
        </authorList>
    </citation>
    <scope>NUCLEOTIDE SEQUENCE</scope>
</reference>
<evidence type="ECO:0000313" key="2">
    <source>
        <dbReference type="Proteomes" id="UP000663848"/>
    </source>
</evidence>
<dbReference type="SUPFAM" id="SSF52047">
    <property type="entry name" value="RNI-like"/>
    <property type="match status" value="1"/>
</dbReference>
<dbReference type="InterPro" id="IPR032675">
    <property type="entry name" value="LRR_dom_sf"/>
</dbReference>
<organism evidence="1 2">
    <name type="scientific">Rotaria socialis</name>
    <dbReference type="NCBI Taxonomy" id="392032"/>
    <lineage>
        <taxon>Eukaryota</taxon>
        <taxon>Metazoa</taxon>
        <taxon>Spiralia</taxon>
        <taxon>Gnathifera</taxon>
        <taxon>Rotifera</taxon>
        <taxon>Eurotatoria</taxon>
        <taxon>Bdelloidea</taxon>
        <taxon>Philodinida</taxon>
        <taxon>Philodinidae</taxon>
        <taxon>Rotaria</taxon>
    </lineage>
</organism>
<proteinExistence type="predicted"/>
<name>A0A820SX42_9BILA</name>
<dbReference type="Proteomes" id="UP000663848">
    <property type="component" value="Unassembled WGS sequence"/>
</dbReference>